<accession>A0A7W9GLU0</accession>
<protein>
    <submittedName>
        <fullName evidence="3">Nitroimidazol reductase NimA-like FMN-containing flavoprotein (Pyridoxamine 5'-phosphate oxidase superfamily)</fullName>
    </submittedName>
</protein>
<dbReference type="Gene3D" id="2.30.110.10">
    <property type="entry name" value="Electron Transport, Fmn-binding Protein, Chain A"/>
    <property type="match status" value="1"/>
</dbReference>
<comment type="caution">
    <text evidence="3">The sequence shown here is derived from an EMBL/GenBank/DDBJ whole genome shotgun (WGS) entry which is preliminary data.</text>
</comment>
<dbReference type="AlphaFoldDB" id="A0A7W9GLU0"/>
<dbReference type="GO" id="GO:0070967">
    <property type="term" value="F:coenzyme F420 binding"/>
    <property type="evidence" value="ECO:0007669"/>
    <property type="project" value="TreeGrafter"/>
</dbReference>
<dbReference type="Proteomes" id="UP000542813">
    <property type="component" value="Unassembled WGS sequence"/>
</dbReference>
<sequence length="178" mass="19046">MTTPVSDRNLDGYGAPLIPWEKVRERLDAGVPQAPGTGGPNRHTCWLATVRPDGRPHVMPLGLLWLDGAFWFNAGPGTRKARNPAADPHCVVTVALDPFDIVVEGTAQKVTDDATLRRVVDAYAADDGWEATIEDGALTAPFSAPSAGPPPWEVYRVTPSTVFALGAEDPLGATRFTF</sequence>
<dbReference type="GO" id="GO:0016627">
    <property type="term" value="F:oxidoreductase activity, acting on the CH-CH group of donors"/>
    <property type="evidence" value="ECO:0007669"/>
    <property type="project" value="TreeGrafter"/>
</dbReference>
<dbReference type="PANTHER" id="PTHR35176">
    <property type="entry name" value="HEME OXYGENASE HI_0854-RELATED"/>
    <property type="match status" value="1"/>
</dbReference>
<dbReference type="GO" id="GO:0005829">
    <property type="term" value="C:cytosol"/>
    <property type="evidence" value="ECO:0007669"/>
    <property type="project" value="TreeGrafter"/>
</dbReference>
<feature type="domain" description="Pyridoxamine 5'-phosphate oxidase N-terminal" evidence="2">
    <location>
        <begin position="42"/>
        <end position="163"/>
    </location>
</feature>
<dbReference type="InterPro" id="IPR011576">
    <property type="entry name" value="Pyridox_Oxase_N"/>
</dbReference>
<dbReference type="InterPro" id="IPR012349">
    <property type="entry name" value="Split_barrel_FMN-bd"/>
</dbReference>
<evidence type="ECO:0000259" key="2">
    <source>
        <dbReference type="Pfam" id="PF01243"/>
    </source>
</evidence>
<gene>
    <name evidence="3" type="ORF">HD601_000820</name>
</gene>
<proteinExistence type="predicted"/>
<keyword evidence="4" id="KW-1185">Reference proteome</keyword>
<dbReference type="Pfam" id="PF01243">
    <property type="entry name" value="PNPOx_N"/>
    <property type="match status" value="1"/>
</dbReference>
<dbReference type="RefSeq" id="WP_184819597.1">
    <property type="nucleotide sequence ID" value="NZ_JACHMM010000001.1"/>
</dbReference>
<name>A0A7W9GLU0_9ACTN</name>
<organism evidence="3 4">
    <name type="scientific">Jiangella mangrovi</name>
    <dbReference type="NCBI Taxonomy" id="1524084"/>
    <lineage>
        <taxon>Bacteria</taxon>
        <taxon>Bacillati</taxon>
        <taxon>Actinomycetota</taxon>
        <taxon>Actinomycetes</taxon>
        <taxon>Jiangellales</taxon>
        <taxon>Jiangellaceae</taxon>
        <taxon>Jiangella</taxon>
    </lineage>
</organism>
<dbReference type="InterPro" id="IPR052019">
    <property type="entry name" value="F420H2_bilvrd_red/Heme_oxyg"/>
</dbReference>
<dbReference type="EMBL" id="JACHMM010000001">
    <property type="protein sequence ID" value="MBB5786245.1"/>
    <property type="molecule type" value="Genomic_DNA"/>
</dbReference>
<dbReference type="PANTHER" id="PTHR35176:SF4">
    <property type="entry name" value="PYRIDOXAMINE 5'-PHOSPHATE OXIDASE-RELATED FMN-BINDING"/>
    <property type="match status" value="1"/>
</dbReference>
<reference evidence="3 4" key="1">
    <citation type="submission" date="2020-08" db="EMBL/GenBank/DDBJ databases">
        <title>Sequencing the genomes of 1000 actinobacteria strains.</title>
        <authorList>
            <person name="Klenk H.-P."/>
        </authorList>
    </citation>
    <scope>NUCLEOTIDE SEQUENCE [LARGE SCALE GENOMIC DNA]</scope>
    <source>
        <strain evidence="3 4">DSM 102122</strain>
    </source>
</reference>
<evidence type="ECO:0000256" key="1">
    <source>
        <dbReference type="ARBA" id="ARBA00023002"/>
    </source>
</evidence>
<keyword evidence="1" id="KW-0560">Oxidoreductase</keyword>
<evidence type="ECO:0000313" key="3">
    <source>
        <dbReference type="EMBL" id="MBB5786245.1"/>
    </source>
</evidence>
<dbReference type="SUPFAM" id="SSF50475">
    <property type="entry name" value="FMN-binding split barrel"/>
    <property type="match status" value="1"/>
</dbReference>
<evidence type="ECO:0000313" key="4">
    <source>
        <dbReference type="Proteomes" id="UP000542813"/>
    </source>
</evidence>